<evidence type="ECO:0000313" key="4">
    <source>
        <dbReference type="Proteomes" id="UP000244722"/>
    </source>
</evidence>
<proteinExistence type="predicted"/>
<dbReference type="AlphaFoldDB" id="A0A2T7A7J5"/>
<organism evidence="3 4">
    <name type="scientific">Tuber borchii</name>
    <name type="common">White truffle</name>
    <dbReference type="NCBI Taxonomy" id="42251"/>
    <lineage>
        <taxon>Eukaryota</taxon>
        <taxon>Fungi</taxon>
        <taxon>Dikarya</taxon>
        <taxon>Ascomycota</taxon>
        <taxon>Pezizomycotina</taxon>
        <taxon>Pezizomycetes</taxon>
        <taxon>Pezizales</taxon>
        <taxon>Tuberaceae</taxon>
        <taxon>Tuber</taxon>
    </lineage>
</organism>
<evidence type="ECO:0000256" key="2">
    <source>
        <dbReference type="SAM" id="MobiDB-lite"/>
    </source>
</evidence>
<feature type="region of interest" description="Disordered" evidence="2">
    <location>
        <begin position="218"/>
        <end position="246"/>
    </location>
</feature>
<feature type="region of interest" description="Disordered" evidence="2">
    <location>
        <begin position="28"/>
        <end position="51"/>
    </location>
</feature>
<feature type="compositionally biased region" description="Basic and acidic residues" evidence="2">
    <location>
        <begin position="229"/>
        <end position="246"/>
    </location>
</feature>
<evidence type="ECO:0000313" key="3">
    <source>
        <dbReference type="EMBL" id="PUU83703.1"/>
    </source>
</evidence>
<keyword evidence="1" id="KW-0175">Coiled coil</keyword>
<feature type="coiled-coil region" evidence="1">
    <location>
        <begin position="127"/>
        <end position="173"/>
    </location>
</feature>
<accession>A0A2T7A7J5</accession>
<protein>
    <submittedName>
        <fullName evidence="3">Uncharacterized protein</fullName>
    </submittedName>
</protein>
<comment type="caution">
    <text evidence="3">The sequence shown here is derived from an EMBL/GenBank/DDBJ whole genome shotgun (WGS) entry which is preliminary data.</text>
</comment>
<evidence type="ECO:0000256" key="1">
    <source>
        <dbReference type="SAM" id="Coils"/>
    </source>
</evidence>
<dbReference type="OrthoDB" id="5398354at2759"/>
<dbReference type="EMBL" id="NESQ01000008">
    <property type="protein sequence ID" value="PUU83703.1"/>
    <property type="molecule type" value="Genomic_DNA"/>
</dbReference>
<dbReference type="Proteomes" id="UP000244722">
    <property type="component" value="Unassembled WGS sequence"/>
</dbReference>
<reference evidence="3 4" key="1">
    <citation type="submission" date="2017-04" db="EMBL/GenBank/DDBJ databases">
        <title>Draft genome sequence of Tuber borchii Vittad., a whitish edible truffle.</title>
        <authorList>
            <consortium name="DOE Joint Genome Institute"/>
            <person name="Murat C."/>
            <person name="Kuo A."/>
            <person name="Barry K.W."/>
            <person name="Clum A."/>
            <person name="Dockter R.B."/>
            <person name="Fauchery L."/>
            <person name="Iotti M."/>
            <person name="Kohler A."/>
            <person name="Labutti K."/>
            <person name="Lindquist E.A."/>
            <person name="Lipzen A."/>
            <person name="Ohm R.A."/>
            <person name="Wang M."/>
            <person name="Grigoriev I.V."/>
            <person name="Zambonelli A."/>
            <person name="Martin F.M."/>
        </authorList>
    </citation>
    <scope>NUCLEOTIDE SEQUENCE [LARGE SCALE GENOMIC DNA]</scope>
    <source>
        <strain evidence="3 4">Tbo3840</strain>
    </source>
</reference>
<name>A0A2T7A7J5_TUBBO</name>
<sequence length="246" mass="27731">MEKQFDSWKEFVLNLRLAVTDSETEKANLMKQNEEQRAAREASIAQRERAEEEAQRAVSALQDAFEDARKSLQTAMSGVNQATESLGKAPDPESMPKISLNKPSKHEVTGGFPGMVFDFITGGTRAARRAEREYNEAQLRAGEIRKEFLKDHYEAARKRVEEARKNAAETQRIHMAIVEKQRAAEEELQKASEAIIESTLDLRNLDTEKLTLVRLPKRGEGISGANLSHMEHRSTDTDTGHPERIS</sequence>
<gene>
    <name evidence="3" type="ORF">B9Z19DRAFT_962750</name>
</gene>
<keyword evidence="4" id="KW-1185">Reference proteome</keyword>